<protein>
    <submittedName>
        <fullName evidence="1">Uncharacterized protein</fullName>
    </submittedName>
</protein>
<dbReference type="AlphaFoldDB" id="A0A5B0QPJ8"/>
<sequence>MTLPQRLSQKQAALSALISNIVGVLKDIAITPLDPSCGAFRMRTKHPACHQNRLDQPKVHELRSAPFASIAVPPSRWTTAGRAPHPQLAELLPPTSASLPASWASRIKMNVLNNVVEGSKGILIQQDKDM</sequence>
<dbReference type="Proteomes" id="UP000324748">
    <property type="component" value="Unassembled WGS sequence"/>
</dbReference>
<name>A0A5B0QPJ8_PUCGR</name>
<reference evidence="1 2" key="1">
    <citation type="submission" date="2019-05" db="EMBL/GenBank/DDBJ databases">
        <title>Emergence of the Ug99 lineage of the wheat stem rust pathogen through somatic hybridization.</title>
        <authorList>
            <person name="Li F."/>
            <person name="Upadhyaya N.M."/>
            <person name="Sperschneider J."/>
            <person name="Matny O."/>
            <person name="Nguyen-Phuc H."/>
            <person name="Mago R."/>
            <person name="Raley C."/>
            <person name="Miller M.E."/>
            <person name="Silverstein K.A.T."/>
            <person name="Henningsen E."/>
            <person name="Hirsch C.D."/>
            <person name="Visser B."/>
            <person name="Pretorius Z.A."/>
            <person name="Steffenson B.J."/>
            <person name="Schwessinger B."/>
            <person name="Dodds P.N."/>
            <person name="Figueroa M."/>
        </authorList>
    </citation>
    <scope>NUCLEOTIDE SEQUENCE [LARGE SCALE GENOMIC DNA]</scope>
    <source>
        <strain evidence="1">21-0</strain>
    </source>
</reference>
<keyword evidence="2" id="KW-1185">Reference proteome</keyword>
<organism evidence="1 2">
    <name type="scientific">Puccinia graminis f. sp. tritici</name>
    <dbReference type="NCBI Taxonomy" id="56615"/>
    <lineage>
        <taxon>Eukaryota</taxon>
        <taxon>Fungi</taxon>
        <taxon>Dikarya</taxon>
        <taxon>Basidiomycota</taxon>
        <taxon>Pucciniomycotina</taxon>
        <taxon>Pucciniomycetes</taxon>
        <taxon>Pucciniales</taxon>
        <taxon>Pucciniaceae</taxon>
        <taxon>Puccinia</taxon>
    </lineage>
</organism>
<comment type="caution">
    <text evidence="1">The sequence shown here is derived from an EMBL/GenBank/DDBJ whole genome shotgun (WGS) entry which is preliminary data.</text>
</comment>
<proteinExistence type="predicted"/>
<dbReference type="EMBL" id="VSWC01000014">
    <property type="protein sequence ID" value="KAA1115226.1"/>
    <property type="molecule type" value="Genomic_DNA"/>
</dbReference>
<gene>
    <name evidence="1" type="ORF">PGT21_033781</name>
</gene>
<evidence type="ECO:0000313" key="2">
    <source>
        <dbReference type="Proteomes" id="UP000324748"/>
    </source>
</evidence>
<evidence type="ECO:0000313" key="1">
    <source>
        <dbReference type="EMBL" id="KAA1115226.1"/>
    </source>
</evidence>
<accession>A0A5B0QPJ8</accession>